<dbReference type="PROSITE" id="PS00430">
    <property type="entry name" value="TONB_DEPENDENT_REC_1"/>
    <property type="match status" value="1"/>
</dbReference>
<reference evidence="5 6" key="1">
    <citation type="submission" date="2019-10" db="EMBL/GenBank/DDBJ databases">
        <title>Corynebacterium sp novel species isolated from the respiratory tract of Marmot.</title>
        <authorList>
            <person name="Zhang G."/>
        </authorList>
    </citation>
    <scope>NUCLEOTIDE SEQUENCE [LARGE SCALE GENOMIC DNA]</scope>
    <source>
        <strain evidence="5 6">336</strain>
    </source>
</reference>
<dbReference type="PANTHER" id="PTHR30632:SF0">
    <property type="entry name" value="SULFATE-BINDING PROTEIN"/>
    <property type="match status" value="1"/>
</dbReference>
<dbReference type="Pfam" id="PF13531">
    <property type="entry name" value="SBP_bac_11"/>
    <property type="match status" value="1"/>
</dbReference>
<keyword evidence="6" id="KW-1185">Reference proteome</keyword>
<dbReference type="Gene3D" id="3.40.190.10">
    <property type="entry name" value="Periplasmic binding protein-like II"/>
    <property type="match status" value="2"/>
</dbReference>
<keyword evidence="2" id="KW-0479">Metal-binding</keyword>
<comment type="similarity">
    <text evidence="1">Belongs to the bacterial solute-binding protein ModA family.</text>
</comment>
<dbReference type="PIRSF" id="PIRSF004846">
    <property type="entry name" value="ModA"/>
    <property type="match status" value="1"/>
</dbReference>
<accession>A0ABQ6VGU7</accession>
<proteinExistence type="inferred from homology"/>
<feature type="chain" id="PRO_5045867521" evidence="4">
    <location>
        <begin position="28"/>
        <end position="258"/>
    </location>
</feature>
<evidence type="ECO:0000256" key="4">
    <source>
        <dbReference type="SAM" id="SignalP"/>
    </source>
</evidence>
<dbReference type="EMBL" id="WBZJ01000001">
    <property type="protein sequence ID" value="KAB3523639.1"/>
    <property type="molecule type" value="Genomic_DNA"/>
</dbReference>
<evidence type="ECO:0000256" key="2">
    <source>
        <dbReference type="ARBA" id="ARBA00022723"/>
    </source>
</evidence>
<feature type="signal peptide" evidence="4">
    <location>
        <begin position="1"/>
        <end position="27"/>
    </location>
</feature>
<evidence type="ECO:0000256" key="3">
    <source>
        <dbReference type="ARBA" id="ARBA00022729"/>
    </source>
</evidence>
<protein>
    <submittedName>
        <fullName evidence="5">Molybdate ABC transporter substrate-binding protein</fullName>
    </submittedName>
</protein>
<dbReference type="Proteomes" id="UP000436181">
    <property type="component" value="Unassembled WGS sequence"/>
</dbReference>
<dbReference type="SUPFAM" id="SSF53850">
    <property type="entry name" value="Periplasmic binding protein-like II"/>
    <property type="match status" value="1"/>
</dbReference>
<dbReference type="NCBIfam" id="TIGR01256">
    <property type="entry name" value="modA"/>
    <property type="match status" value="1"/>
</dbReference>
<evidence type="ECO:0000313" key="5">
    <source>
        <dbReference type="EMBL" id="KAB3523639.1"/>
    </source>
</evidence>
<dbReference type="InterPro" id="IPR010916">
    <property type="entry name" value="TonB_box_CS"/>
</dbReference>
<sequence length="258" mass="26756">MALWVTLGPALCLALCVALSLALSACAPSTTGSQQAEDPDTLTVFGAASTRVVNEDLQKEWDHPLTIVNGGSSGLLQQLADGAQADVLITADKTTMDAAVQQGLVRDPVAVATNTMVMVVPKGNPAGITDVDEALSSHRLVLCAPQVPCGRTSQAIQEDLGLHLTAASLEQSVSDVLGKVTSGQAHAGWVYSTDAAAASDSVTSIPIPRAEQRANTLYAAVTTHSTATREQRAAELVTYLSSNSARSLWSSHGFHPAD</sequence>
<organism evidence="5 6">
    <name type="scientific">Corynebacterium zhongnanshanii</name>
    <dbReference type="NCBI Taxonomy" id="2768834"/>
    <lineage>
        <taxon>Bacteria</taxon>
        <taxon>Bacillati</taxon>
        <taxon>Actinomycetota</taxon>
        <taxon>Actinomycetes</taxon>
        <taxon>Mycobacteriales</taxon>
        <taxon>Corynebacteriaceae</taxon>
        <taxon>Corynebacterium</taxon>
    </lineage>
</organism>
<dbReference type="InterPro" id="IPR005950">
    <property type="entry name" value="ModA"/>
</dbReference>
<comment type="caution">
    <text evidence="5">The sequence shown here is derived from an EMBL/GenBank/DDBJ whole genome shotgun (WGS) entry which is preliminary data.</text>
</comment>
<name>A0ABQ6VGU7_9CORY</name>
<keyword evidence="3 4" id="KW-0732">Signal</keyword>
<evidence type="ECO:0000313" key="6">
    <source>
        <dbReference type="Proteomes" id="UP000436181"/>
    </source>
</evidence>
<dbReference type="InterPro" id="IPR050682">
    <property type="entry name" value="ModA/WtpA"/>
</dbReference>
<evidence type="ECO:0000256" key="1">
    <source>
        <dbReference type="ARBA" id="ARBA00009175"/>
    </source>
</evidence>
<gene>
    <name evidence="5" type="primary">modA</name>
    <name evidence="5" type="ORF">F8377_02950</name>
</gene>
<dbReference type="PANTHER" id="PTHR30632">
    <property type="entry name" value="MOLYBDATE-BINDING PERIPLASMIC PROTEIN"/>
    <property type="match status" value="1"/>
</dbReference>